<organism evidence="4 5">
    <name type="scientific">Cryptotermes secundus</name>
    <dbReference type="NCBI Taxonomy" id="105785"/>
    <lineage>
        <taxon>Eukaryota</taxon>
        <taxon>Metazoa</taxon>
        <taxon>Ecdysozoa</taxon>
        <taxon>Arthropoda</taxon>
        <taxon>Hexapoda</taxon>
        <taxon>Insecta</taxon>
        <taxon>Pterygota</taxon>
        <taxon>Neoptera</taxon>
        <taxon>Polyneoptera</taxon>
        <taxon>Dictyoptera</taxon>
        <taxon>Blattodea</taxon>
        <taxon>Blattoidea</taxon>
        <taxon>Termitoidae</taxon>
        <taxon>Kalotermitidae</taxon>
        <taxon>Cryptotermitinae</taxon>
        <taxon>Cryptotermes</taxon>
    </lineage>
</organism>
<protein>
    <submittedName>
        <fullName evidence="4">Uncharacterized protein</fullName>
    </submittedName>
</protein>
<dbReference type="AlphaFoldDB" id="A0A2J7QP61"/>
<feature type="compositionally biased region" description="Basic and acidic residues" evidence="1">
    <location>
        <begin position="280"/>
        <end position="292"/>
    </location>
</feature>
<feature type="transmembrane region" description="Helical" evidence="2">
    <location>
        <begin position="233"/>
        <end position="255"/>
    </location>
</feature>
<feature type="chain" id="PRO_5014400364" evidence="3">
    <location>
        <begin position="22"/>
        <end position="328"/>
    </location>
</feature>
<keyword evidence="2" id="KW-1133">Transmembrane helix</keyword>
<dbReference type="InParanoid" id="A0A2J7QP61"/>
<keyword evidence="2" id="KW-0472">Membrane</keyword>
<feature type="signal peptide" evidence="3">
    <location>
        <begin position="1"/>
        <end position="21"/>
    </location>
</feature>
<keyword evidence="3" id="KW-0732">Signal</keyword>
<feature type="region of interest" description="Disordered" evidence="1">
    <location>
        <begin position="265"/>
        <end position="328"/>
    </location>
</feature>
<accession>A0A2J7QP61</accession>
<proteinExistence type="predicted"/>
<name>A0A2J7QP61_9NEOP</name>
<comment type="caution">
    <text evidence="4">The sequence shown here is derived from an EMBL/GenBank/DDBJ whole genome shotgun (WGS) entry which is preliminary data.</text>
</comment>
<dbReference type="EMBL" id="NEVH01012097">
    <property type="protein sequence ID" value="PNF30369.1"/>
    <property type="molecule type" value="Genomic_DNA"/>
</dbReference>
<dbReference type="OrthoDB" id="8186931at2759"/>
<evidence type="ECO:0000256" key="1">
    <source>
        <dbReference type="SAM" id="MobiDB-lite"/>
    </source>
</evidence>
<evidence type="ECO:0000256" key="2">
    <source>
        <dbReference type="SAM" id="Phobius"/>
    </source>
</evidence>
<evidence type="ECO:0000256" key="3">
    <source>
        <dbReference type="SAM" id="SignalP"/>
    </source>
</evidence>
<sequence length="328" mass="37299">MSPSKIVRNVIMLCFLNVCLSYEHYALSSDRICSLVGKKRKIKLKEKAESAVIIKETRSFDDWQGIVEYRCRFEVISEDEDGVIAVIQNLSFRFDESGCIDYIQFKRKDGSKSRKYCGQIHSFRQTQEDVEVLEEDIGTVLDPGGELDTYIYVANIKLKPNEKLDLELVYTSYRACLRRHSTYQSCVPYASDVCIWRGLFNDSYVNCHMNCFDEGSCFKSQGGTRISDVGTRVTIGAVTSILVAFILFLTCLWLLRRGKKLCWSSACSSGSRPTPPISRVEMHSDLQDEEMRTYPTPSAPPEPQESASVTIAQDKDLPPSYESLFPER</sequence>
<reference evidence="4 5" key="1">
    <citation type="submission" date="2017-12" db="EMBL/GenBank/DDBJ databases">
        <title>Hemimetabolous genomes reveal molecular basis of termite eusociality.</title>
        <authorList>
            <person name="Harrison M.C."/>
            <person name="Jongepier E."/>
            <person name="Robertson H.M."/>
            <person name="Arning N."/>
            <person name="Bitard-Feildel T."/>
            <person name="Chao H."/>
            <person name="Childers C.P."/>
            <person name="Dinh H."/>
            <person name="Doddapaneni H."/>
            <person name="Dugan S."/>
            <person name="Gowin J."/>
            <person name="Greiner C."/>
            <person name="Han Y."/>
            <person name="Hu H."/>
            <person name="Hughes D.S.T."/>
            <person name="Huylmans A.-K."/>
            <person name="Kemena C."/>
            <person name="Kremer L.P.M."/>
            <person name="Lee S.L."/>
            <person name="Lopez-Ezquerra A."/>
            <person name="Mallet L."/>
            <person name="Monroy-Kuhn J.M."/>
            <person name="Moser A."/>
            <person name="Murali S.C."/>
            <person name="Muzny D.M."/>
            <person name="Otani S."/>
            <person name="Piulachs M.-D."/>
            <person name="Poelchau M."/>
            <person name="Qu J."/>
            <person name="Schaub F."/>
            <person name="Wada-Katsumata A."/>
            <person name="Worley K.C."/>
            <person name="Xie Q."/>
            <person name="Ylla G."/>
            <person name="Poulsen M."/>
            <person name="Gibbs R.A."/>
            <person name="Schal C."/>
            <person name="Richards S."/>
            <person name="Belles X."/>
            <person name="Korb J."/>
            <person name="Bornberg-Bauer E."/>
        </authorList>
    </citation>
    <scope>NUCLEOTIDE SEQUENCE [LARGE SCALE GENOMIC DNA]</scope>
    <source>
        <tissue evidence="4">Whole body</tissue>
    </source>
</reference>
<keyword evidence="2" id="KW-0812">Transmembrane</keyword>
<evidence type="ECO:0000313" key="4">
    <source>
        <dbReference type="EMBL" id="PNF30369.1"/>
    </source>
</evidence>
<evidence type="ECO:0000313" key="5">
    <source>
        <dbReference type="Proteomes" id="UP000235965"/>
    </source>
</evidence>
<dbReference type="Proteomes" id="UP000235965">
    <property type="component" value="Unassembled WGS sequence"/>
</dbReference>
<keyword evidence="5" id="KW-1185">Reference proteome</keyword>
<gene>
    <name evidence="4" type="ORF">B7P43_G13432</name>
</gene>